<keyword evidence="3" id="KW-1185">Reference proteome</keyword>
<keyword evidence="1" id="KW-0472">Membrane</keyword>
<evidence type="ECO:0000256" key="1">
    <source>
        <dbReference type="SAM" id="Phobius"/>
    </source>
</evidence>
<sequence length="167" mass="18908">VALTGDVCSINNSGRLPAQSVAFRSPNGHIWEKVVFVIPVIKLEEKNEFWRGNVKKENILLPISIIILGGCIVLSAWIITDGIDNEHLEQPLISTQTKALMTSDEAAQYMGISLNDFDLLIKSQVEQKAGVQSYDTYRFIPLIHIGNQIYFNETEINKWIEYNMLNK</sequence>
<dbReference type="EMBL" id="LVJH01000037">
    <property type="protein sequence ID" value="OAB40151.1"/>
    <property type="molecule type" value="Genomic_DNA"/>
</dbReference>
<dbReference type="RefSeq" id="WP_068535545.1">
    <property type="nucleotide sequence ID" value="NZ_LVJH01000037.1"/>
</dbReference>
<evidence type="ECO:0000313" key="2">
    <source>
        <dbReference type="EMBL" id="OAB40151.1"/>
    </source>
</evidence>
<evidence type="ECO:0000313" key="3">
    <source>
        <dbReference type="Proteomes" id="UP000076967"/>
    </source>
</evidence>
<feature type="transmembrane region" description="Helical" evidence="1">
    <location>
        <begin position="59"/>
        <end position="79"/>
    </location>
</feature>
<accession>A0A168J4K5</accession>
<keyword evidence="1" id="KW-1133">Transmembrane helix</keyword>
<comment type="caution">
    <text evidence="2">The sequence shown here is derived from an EMBL/GenBank/DDBJ whole genome shotgun (WGS) entry which is preliminary data.</text>
</comment>
<organism evidence="2 3">
    <name type="scientific">Paenibacillus glacialis</name>
    <dbReference type="NCBI Taxonomy" id="494026"/>
    <lineage>
        <taxon>Bacteria</taxon>
        <taxon>Bacillati</taxon>
        <taxon>Bacillota</taxon>
        <taxon>Bacilli</taxon>
        <taxon>Bacillales</taxon>
        <taxon>Paenibacillaceae</taxon>
        <taxon>Paenibacillus</taxon>
    </lineage>
</organism>
<reference evidence="2 3" key="1">
    <citation type="submission" date="2016-03" db="EMBL/GenBank/DDBJ databases">
        <title>Draft genome sequence of Paenibacillus glacialis DSM 22343.</title>
        <authorList>
            <person name="Shin S.-K."/>
            <person name="Yi H."/>
        </authorList>
    </citation>
    <scope>NUCLEOTIDE SEQUENCE [LARGE SCALE GENOMIC DNA]</scope>
    <source>
        <strain evidence="2 3">DSM 22343</strain>
    </source>
</reference>
<dbReference type="Proteomes" id="UP000076967">
    <property type="component" value="Unassembled WGS sequence"/>
</dbReference>
<keyword evidence="1" id="KW-0812">Transmembrane</keyword>
<proteinExistence type="predicted"/>
<name>A0A168J4K5_9BACL</name>
<feature type="non-terminal residue" evidence="2">
    <location>
        <position position="1"/>
    </location>
</feature>
<dbReference type="AlphaFoldDB" id="A0A168J4K5"/>
<gene>
    <name evidence="2" type="ORF">PGLA_18060</name>
</gene>
<protein>
    <submittedName>
        <fullName evidence="2">Uncharacterized protein</fullName>
    </submittedName>
</protein>